<dbReference type="GO" id="GO:0016491">
    <property type="term" value="F:oxidoreductase activity"/>
    <property type="evidence" value="ECO:0007669"/>
    <property type="project" value="UniProtKB-KW"/>
</dbReference>
<dbReference type="RefSeq" id="XP_043033882.1">
    <property type="nucleotide sequence ID" value="XM_043181659.1"/>
</dbReference>
<proteinExistence type="inferred from homology"/>
<dbReference type="SUPFAM" id="SSF51197">
    <property type="entry name" value="Clavaminate synthase-like"/>
    <property type="match status" value="1"/>
</dbReference>
<dbReference type="Pfam" id="PF14226">
    <property type="entry name" value="DIOX_N"/>
    <property type="match status" value="1"/>
</dbReference>
<dbReference type="Pfam" id="PF03171">
    <property type="entry name" value="2OG-FeII_Oxy"/>
    <property type="match status" value="1"/>
</dbReference>
<sequence>MSDIPDISHDAVPTYCAILPSPELLSPTMTVNHYSPPQITQELLDYADLPIIDLSKPPHPDDVREAMQTHGFFYVVGHGLSLAENQRIFDIADLPFSNVSDEEKRQYEATIQQTGSYQGYKLRKYWHLDNGVQDEVETYNINRDITKRQHPEAVRPYLAEIEAFARHNHLNVLHPILRFRILFCLHLASESYLLENQASLHWASVFQKMHLWIYTDILLLGKLTVRRLLLRSIHSWTTFAFISAVHEIVKHLQLNTPHKMHSFDFSYPHSAEDEGKTKSVWLKGHTDFGSITILYSQPVSALQILTPSGEWKWVKHIENALVINAGDSLEFLSGGAYRSTIHRVVQPPKDQRGYPRLCVFYFCMPDDNVKLLPLIGDKACRSVDADAPTMEDWRKGRTAAYGKSQFKKAEGEERIEEEVIHGVVVKHYN</sequence>
<evidence type="ECO:0000313" key="3">
    <source>
        <dbReference type="EMBL" id="KAG7440382.1"/>
    </source>
</evidence>
<dbReference type="InterPro" id="IPR005123">
    <property type="entry name" value="Oxoglu/Fe-dep_dioxygenase_dom"/>
</dbReference>
<name>A0A9P7VGZ3_9AGAR</name>
<protein>
    <submittedName>
        <fullName evidence="3">Clavaminate synthase-like protein</fullName>
    </submittedName>
</protein>
<comment type="similarity">
    <text evidence="1">Belongs to the iron/ascorbate-dependent oxidoreductase family.</text>
</comment>
<dbReference type="Gene3D" id="2.60.120.330">
    <property type="entry name" value="B-lactam Antibiotic, Isopenicillin N Synthase, Chain"/>
    <property type="match status" value="2"/>
</dbReference>
<comment type="caution">
    <text evidence="3">The sequence shown here is derived from an EMBL/GenBank/DDBJ whole genome shotgun (WGS) entry which is preliminary data.</text>
</comment>
<dbReference type="OrthoDB" id="406156at2759"/>
<organism evidence="3 4">
    <name type="scientific">Guyanagaster necrorhizus</name>
    <dbReference type="NCBI Taxonomy" id="856835"/>
    <lineage>
        <taxon>Eukaryota</taxon>
        <taxon>Fungi</taxon>
        <taxon>Dikarya</taxon>
        <taxon>Basidiomycota</taxon>
        <taxon>Agaricomycotina</taxon>
        <taxon>Agaricomycetes</taxon>
        <taxon>Agaricomycetidae</taxon>
        <taxon>Agaricales</taxon>
        <taxon>Marasmiineae</taxon>
        <taxon>Physalacriaceae</taxon>
        <taxon>Guyanagaster</taxon>
    </lineage>
</organism>
<keyword evidence="1" id="KW-0560">Oxidoreductase</keyword>
<dbReference type="InterPro" id="IPR044861">
    <property type="entry name" value="IPNS-like_FE2OG_OXY"/>
</dbReference>
<dbReference type="GO" id="GO:0046872">
    <property type="term" value="F:metal ion binding"/>
    <property type="evidence" value="ECO:0007669"/>
    <property type="project" value="UniProtKB-KW"/>
</dbReference>
<evidence type="ECO:0000259" key="2">
    <source>
        <dbReference type="PROSITE" id="PS51471"/>
    </source>
</evidence>
<dbReference type="PANTHER" id="PTHR47990">
    <property type="entry name" value="2-OXOGLUTARATE (2OG) AND FE(II)-DEPENDENT OXYGENASE SUPERFAMILY PROTEIN-RELATED"/>
    <property type="match status" value="1"/>
</dbReference>
<keyword evidence="4" id="KW-1185">Reference proteome</keyword>
<dbReference type="InterPro" id="IPR050231">
    <property type="entry name" value="Iron_ascorbate_oxido_reductase"/>
</dbReference>
<gene>
    <name evidence="3" type="ORF">BT62DRAFT_624871</name>
</gene>
<keyword evidence="1" id="KW-0479">Metal-binding</keyword>
<evidence type="ECO:0000313" key="4">
    <source>
        <dbReference type="Proteomes" id="UP000812287"/>
    </source>
</evidence>
<dbReference type="InterPro" id="IPR026992">
    <property type="entry name" value="DIOX_N"/>
</dbReference>
<accession>A0A9P7VGZ3</accession>
<evidence type="ECO:0000256" key="1">
    <source>
        <dbReference type="RuleBase" id="RU003682"/>
    </source>
</evidence>
<dbReference type="AlphaFoldDB" id="A0A9P7VGZ3"/>
<dbReference type="EMBL" id="MU250572">
    <property type="protein sequence ID" value="KAG7440382.1"/>
    <property type="molecule type" value="Genomic_DNA"/>
</dbReference>
<feature type="domain" description="Fe2OG dioxygenase" evidence="2">
    <location>
        <begin position="256"/>
        <end position="365"/>
    </location>
</feature>
<dbReference type="PROSITE" id="PS51471">
    <property type="entry name" value="FE2OG_OXY"/>
    <property type="match status" value="1"/>
</dbReference>
<dbReference type="GeneID" id="66103955"/>
<keyword evidence="1" id="KW-0408">Iron</keyword>
<reference evidence="3" key="1">
    <citation type="submission" date="2020-11" db="EMBL/GenBank/DDBJ databases">
        <title>Adaptations for nitrogen fixation in a non-lichenized fungal sporocarp promotes dispersal by wood-feeding termites.</title>
        <authorList>
            <consortium name="DOE Joint Genome Institute"/>
            <person name="Koch R.A."/>
            <person name="Yoon G."/>
            <person name="Arayal U."/>
            <person name="Lail K."/>
            <person name="Amirebrahimi M."/>
            <person name="Labutti K."/>
            <person name="Lipzen A."/>
            <person name="Riley R."/>
            <person name="Barry K."/>
            <person name="Henrissat B."/>
            <person name="Grigoriev I.V."/>
            <person name="Herr J.R."/>
            <person name="Aime M.C."/>
        </authorList>
    </citation>
    <scope>NUCLEOTIDE SEQUENCE</scope>
    <source>
        <strain evidence="3">MCA 3950</strain>
    </source>
</reference>
<dbReference type="InterPro" id="IPR027443">
    <property type="entry name" value="IPNS-like_sf"/>
</dbReference>
<dbReference type="Proteomes" id="UP000812287">
    <property type="component" value="Unassembled WGS sequence"/>
</dbReference>